<accession>A0AAE8N396</accession>
<comment type="caution">
    <text evidence="2">The sequence shown here is derived from an EMBL/GenBank/DDBJ whole genome shotgun (WGS) entry which is preliminary data.</text>
</comment>
<sequence>MARLSVLFDPRFTLTVHLVQITLILIVLILSFVRISMTEVPITRANIMSIPISIKGLAILAYQLLTEHKERFRKWASLKANMVLNLLEVLFWSVLMGLVFSANAMIFVT</sequence>
<keyword evidence="1" id="KW-0812">Transmembrane</keyword>
<evidence type="ECO:0000256" key="1">
    <source>
        <dbReference type="SAM" id="Phobius"/>
    </source>
</evidence>
<evidence type="ECO:0000313" key="2">
    <source>
        <dbReference type="EMBL" id="SPO04714.1"/>
    </source>
</evidence>
<protein>
    <submittedName>
        <fullName evidence="2">Uncharacterized protein</fullName>
    </submittedName>
</protein>
<dbReference type="Proteomes" id="UP001187682">
    <property type="component" value="Unassembled WGS sequence"/>
</dbReference>
<name>A0AAE8N396_9PEZI</name>
<proteinExistence type="predicted"/>
<evidence type="ECO:0000313" key="3">
    <source>
        <dbReference type="Proteomes" id="UP001187682"/>
    </source>
</evidence>
<dbReference type="EMBL" id="ONZQ02000011">
    <property type="protein sequence ID" value="SPO04714.1"/>
    <property type="molecule type" value="Genomic_DNA"/>
</dbReference>
<dbReference type="AlphaFoldDB" id="A0AAE8N396"/>
<feature type="transmembrane region" description="Helical" evidence="1">
    <location>
        <begin position="45"/>
        <end position="65"/>
    </location>
</feature>
<feature type="transmembrane region" description="Helical" evidence="1">
    <location>
        <begin position="12"/>
        <end position="33"/>
    </location>
</feature>
<keyword evidence="1" id="KW-1133">Transmembrane helix</keyword>
<reference evidence="2" key="1">
    <citation type="submission" date="2018-03" db="EMBL/GenBank/DDBJ databases">
        <authorList>
            <person name="Guldener U."/>
        </authorList>
    </citation>
    <scope>NUCLEOTIDE SEQUENCE</scope>
</reference>
<feature type="transmembrane region" description="Helical" evidence="1">
    <location>
        <begin position="86"/>
        <end position="108"/>
    </location>
</feature>
<keyword evidence="3" id="KW-1185">Reference proteome</keyword>
<keyword evidence="1" id="KW-0472">Membrane</keyword>
<organism evidence="2 3">
    <name type="scientific">Cephalotrichum gorgonifer</name>
    <dbReference type="NCBI Taxonomy" id="2041049"/>
    <lineage>
        <taxon>Eukaryota</taxon>
        <taxon>Fungi</taxon>
        <taxon>Dikarya</taxon>
        <taxon>Ascomycota</taxon>
        <taxon>Pezizomycotina</taxon>
        <taxon>Sordariomycetes</taxon>
        <taxon>Hypocreomycetidae</taxon>
        <taxon>Microascales</taxon>
        <taxon>Microascaceae</taxon>
        <taxon>Cephalotrichum</taxon>
    </lineage>
</organism>
<gene>
    <name evidence="2" type="ORF">DNG_07399</name>
</gene>